<dbReference type="RefSeq" id="WP_101892329.1">
    <property type="nucleotide sequence ID" value="NZ_CP022684.1"/>
</dbReference>
<dbReference type="GO" id="GO:0015627">
    <property type="term" value="C:type II protein secretion system complex"/>
    <property type="evidence" value="ECO:0007669"/>
    <property type="project" value="InterPro"/>
</dbReference>
<dbReference type="KEGG" id="kak:Kalk_00345"/>
<sequence>MSTALQNIQNSLDPVRRRYDSMAPSERMIVNGIGVLLVLVLAFLILILPAQRSVSEAEMKLAGQQKLMSWMKENEQTARMAAAGGSGRTKSDQPLQSIVTSTAPALGLTVKRIEPESDDKLRVWLEKVSFDKTVRWLHQIESRYGIQIVNISIDADRTEGLVTAKLVLQK</sequence>
<dbReference type="OrthoDB" id="6624834at2"/>
<dbReference type="InterPro" id="IPR007690">
    <property type="entry name" value="T2SS_GspM"/>
</dbReference>
<keyword evidence="7 10" id="KW-0653">Protein transport</keyword>
<keyword evidence="5 10" id="KW-0997">Cell inner membrane</keyword>
<comment type="function">
    <text evidence="10">Inner membrane component of the type II secretion system required for the energy-dependent secretion of extracellular factors such as proteases and toxins from the periplasm.</text>
</comment>
<evidence type="ECO:0000256" key="11">
    <source>
        <dbReference type="SAM" id="Phobius"/>
    </source>
</evidence>
<keyword evidence="6 11" id="KW-0812">Transmembrane</keyword>
<feature type="transmembrane region" description="Helical" evidence="11">
    <location>
        <begin position="28"/>
        <end position="50"/>
    </location>
</feature>
<evidence type="ECO:0000313" key="12">
    <source>
        <dbReference type="EMBL" id="AUM10983.1"/>
    </source>
</evidence>
<evidence type="ECO:0000313" key="13">
    <source>
        <dbReference type="Proteomes" id="UP000235116"/>
    </source>
</evidence>
<keyword evidence="8 11" id="KW-1133">Transmembrane helix</keyword>
<evidence type="ECO:0000256" key="8">
    <source>
        <dbReference type="ARBA" id="ARBA00022989"/>
    </source>
</evidence>
<evidence type="ECO:0000256" key="3">
    <source>
        <dbReference type="ARBA" id="ARBA00022448"/>
    </source>
</evidence>
<dbReference type="AlphaFoldDB" id="A0A2K9LFG9"/>
<organism evidence="12 13">
    <name type="scientific">Ketobacter alkanivorans</name>
    <dbReference type="NCBI Taxonomy" id="1917421"/>
    <lineage>
        <taxon>Bacteria</taxon>
        <taxon>Pseudomonadati</taxon>
        <taxon>Pseudomonadota</taxon>
        <taxon>Gammaproteobacteria</taxon>
        <taxon>Pseudomonadales</taxon>
        <taxon>Ketobacteraceae</taxon>
        <taxon>Ketobacter</taxon>
    </lineage>
</organism>
<comment type="subcellular location">
    <subcellularLocation>
        <location evidence="1">Cell inner membrane</location>
        <topology evidence="1">Single-pass membrane protein</topology>
    </subcellularLocation>
</comment>
<dbReference type="Gene3D" id="3.30.1360.100">
    <property type="entry name" value="General secretion pathway protein M, EpsM"/>
    <property type="match status" value="1"/>
</dbReference>
<dbReference type="GO" id="GO:0015628">
    <property type="term" value="P:protein secretion by the type II secretion system"/>
    <property type="evidence" value="ECO:0007669"/>
    <property type="project" value="InterPro"/>
</dbReference>
<dbReference type="EMBL" id="CP022684">
    <property type="protein sequence ID" value="AUM10983.1"/>
    <property type="molecule type" value="Genomic_DNA"/>
</dbReference>
<keyword evidence="9 10" id="KW-0472">Membrane</keyword>
<accession>A0A2K9LFG9</accession>
<dbReference type="Proteomes" id="UP000235116">
    <property type="component" value="Chromosome"/>
</dbReference>
<protein>
    <recommendedName>
        <fullName evidence="10">Type II secretion system protein M</fullName>
        <shortName evidence="10">T2SS protein M</shortName>
    </recommendedName>
    <alternativeName>
        <fullName evidence="10">General secretion pathway protein M</fullName>
    </alternativeName>
</protein>
<gene>
    <name evidence="12" type="ORF">Kalk_00345</name>
</gene>
<keyword evidence="4 10" id="KW-1003">Cell membrane</keyword>
<dbReference type="SUPFAM" id="SSF103054">
    <property type="entry name" value="General secretion pathway protein M, EpsM"/>
    <property type="match status" value="1"/>
</dbReference>
<evidence type="ECO:0000256" key="5">
    <source>
        <dbReference type="ARBA" id="ARBA00022519"/>
    </source>
</evidence>
<proteinExistence type="inferred from homology"/>
<evidence type="ECO:0000256" key="10">
    <source>
        <dbReference type="PIRNR" id="PIRNR006291"/>
    </source>
</evidence>
<evidence type="ECO:0000256" key="1">
    <source>
        <dbReference type="ARBA" id="ARBA00004377"/>
    </source>
</evidence>
<dbReference type="Pfam" id="PF04612">
    <property type="entry name" value="T2SSM"/>
    <property type="match status" value="1"/>
</dbReference>
<evidence type="ECO:0000256" key="7">
    <source>
        <dbReference type="ARBA" id="ARBA00022927"/>
    </source>
</evidence>
<evidence type="ECO:0000256" key="6">
    <source>
        <dbReference type="ARBA" id="ARBA00022692"/>
    </source>
</evidence>
<dbReference type="InterPro" id="IPR023229">
    <property type="entry name" value="T2SS_M_periplasmic_sf"/>
</dbReference>
<reference evidence="13" key="1">
    <citation type="submission" date="2017-08" db="EMBL/GenBank/DDBJ databases">
        <title>Direct submision.</title>
        <authorList>
            <person name="Kim S.-J."/>
            <person name="Rhee S.-K."/>
        </authorList>
    </citation>
    <scope>NUCLEOTIDE SEQUENCE [LARGE SCALE GENOMIC DNA]</scope>
    <source>
        <strain evidence="13">GI5</strain>
    </source>
</reference>
<evidence type="ECO:0000256" key="4">
    <source>
        <dbReference type="ARBA" id="ARBA00022475"/>
    </source>
</evidence>
<keyword evidence="3 10" id="KW-0813">Transport</keyword>
<dbReference type="GO" id="GO:0005886">
    <property type="term" value="C:plasma membrane"/>
    <property type="evidence" value="ECO:0007669"/>
    <property type="project" value="UniProtKB-SubCell"/>
</dbReference>
<dbReference type="PIRSF" id="PIRSF006291">
    <property type="entry name" value="GspM"/>
    <property type="match status" value="1"/>
</dbReference>
<name>A0A2K9LFG9_9GAMM</name>
<evidence type="ECO:0000256" key="9">
    <source>
        <dbReference type="ARBA" id="ARBA00023136"/>
    </source>
</evidence>
<keyword evidence="13" id="KW-1185">Reference proteome</keyword>
<comment type="similarity">
    <text evidence="2 10">Belongs to the GSP M family.</text>
</comment>
<evidence type="ECO:0000256" key="2">
    <source>
        <dbReference type="ARBA" id="ARBA00010637"/>
    </source>
</evidence>